<gene>
    <name evidence="3" type="ORF">F8O01_13300</name>
</gene>
<dbReference type="Pfam" id="PF01841">
    <property type="entry name" value="Transglut_core"/>
    <property type="match status" value="1"/>
</dbReference>
<comment type="caution">
    <text evidence="3">The sequence shown here is derived from an EMBL/GenBank/DDBJ whole genome shotgun (WGS) entry which is preliminary data.</text>
</comment>
<feature type="domain" description="Transglutaminase-like" evidence="2">
    <location>
        <begin position="65"/>
        <end position="158"/>
    </location>
</feature>
<protein>
    <submittedName>
        <fullName evidence="3">Transglutaminase domain-containing protein</fullName>
    </submittedName>
</protein>
<proteinExistence type="predicted"/>
<dbReference type="AlphaFoldDB" id="A0A7J5BR53"/>
<dbReference type="OrthoDB" id="4461372at2"/>
<dbReference type="InterPro" id="IPR002931">
    <property type="entry name" value="Transglutaminase-like"/>
</dbReference>
<keyword evidence="4" id="KW-1185">Reference proteome</keyword>
<name>A0A7J5BR53_9MICO</name>
<feature type="region of interest" description="Disordered" evidence="1">
    <location>
        <begin position="1"/>
        <end position="33"/>
    </location>
</feature>
<dbReference type="SUPFAM" id="SSF54001">
    <property type="entry name" value="Cysteine proteinases"/>
    <property type="match status" value="1"/>
</dbReference>
<dbReference type="RefSeq" id="WP_158041447.1">
    <property type="nucleotide sequence ID" value="NZ_JACCFV010000001.1"/>
</dbReference>
<evidence type="ECO:0000313" key="4">
    <source>
        <dbReference type="Proteomes" id="UP000467240"/>
    </source>
</evidence>
<dbReference type="EMBL" id="WBJZ01000018">
    <property type="protein sequence ID" value="KAB1654531.1"/>
    <property type="molecule type" value="Genomic_DNA"/>
</dbReference>
<accession>A0A7J5BR53</accession>
<evidence type="ECO:0000256" key="1">
    <source>
        <dbReference type="SAM" id="MobiDB-lite"/>
    </source>
</evidence>
<dbReference type="InterPro" id="IPR038765">
    <property type="entry name" value="Papain-like_cys_pep_sf"/>
</dbReference>
<evidence type="ECO:0000313" key="3">
    <source>
        <dbReference type="EMBL" id="KAB1654531.1"/>
    </source>
</evidence>
<sequence>MTSTWLTPHRLRRAAPTRTHAPSDVGAGVDARGSTRPTAILDLDAPALASIRVPDATATPRERLHAAHERIGARVRPVYSMADRRPVSAVLRLGRGSCSQRLAVLKGVARREGIATRVRGLVIDGRFWYPRFRGLERLVPERILLAWPEFRIDGAWVDIGHLFPTSDATAFTNAGAETLFDALGRGAVRIDGPACDCADDSLARWVQFELGTFDDRDSLYDTWGQNLPTPVRVAIEPVFGRWSAGATRPLSRSAVDSHLSN</sequence>
<evidence type="ECO:0000259" key="2">
    <source>
        <dbReference type="Pfam" id="PF01841"/>
    </source>
</evidence>
<reference evidence="3 4" key="1">
    <citation type="submission" date="2019-09" db="EMBL/GenBank/DDBJ databases">
        <title>Phylogeny of genus Pseudoclavibacter and closely related genus.</title>
        <authorList>
            <person name="Li Y."/>
        </authorList>
    </citation>
    <scope>NUCLEOTIDE SEQUENCE [LARGE SCALE GENOMIC DNA]</scope>
    <source>
        <strain evidence="3 4">DSM 23821</strain>
    </source>
</reference>
<organism evidence="3 4">
    <name type="scientific">Pseudoclavibacter chungangensis</name>
    <dbReference type="NCBI Taxonomy" id="587635"/>
    <lineage>
        <taxon>Bacteria</taxon>
        <taxon>Bacillati</taxon>
        <taxon>Actinomycetota</taxon>
        <taxon>Actinomycetes</taxon>
        <taxon>Micrococcales</taxon>
        <taxon>Microbacteriaceae</taxon>
        <taxon>Pseudoclavibacter</taxon>
    </lineage>
</organism>
<dbReference type="Proteomes" id="UP000467240">
    <property type="component" value="Unassembled WGS sequence"/>
</dbReference>